<organism evidence="2 3">
    <name type="scientific">Pseudozyma antarctica</name>
    <name type="common">Yeast</name>
    <name type="synonym">Candida antarctica</name>
    <dbReference type="NCBI Taxonomy" id="84753"/>
    <lineage>
        <taxon>Eukaryota</taxon>
        <taxon>Fungi</taxon>
        <taxon>Dikarya</taxon>
        <taxon>Basidiomycota</taxon>
        <taxon>Ustilaginomycotina</taxon>
        <taxon>Ustilaginomycetes</taxon>
        <taxon>Ustilaginales</taxon>
        <taxon>Ustilaginaceae</taxon>
        <taxon>Moesziomyces</taxon>
    </lineage>
</organism>
<sequence>MTYPASSERLFRTTDWKTPSARASATRLGESQSSGRAPKLQREPALYNNTILLVPLDSPQRDLMERAGSLVLGRRRLRARARAGDERDRAGGVQGGGGGGGGPAS</sequence>
<proteinExistence type="predicted"/>
<comment type="caution">
    <text evidence="2">The sequence shown here is derived from an EMBL/GenBank/DDBJ whole genome shotgun (WGS) entry which is preliminary data.</text>
</comment>
<feature type="region of interest" description="Disordered" evidence="1">
    <location>
        <begin position="1"/>
        <end position="43"/>
    </location>
</feature>
<feature type="compositionally biased region" description="Gly residues" evidence="1">
    <location>
        <begin position="92"/>
        <end position="105"/>
    </location>
</feature>
<reference evidence="2" key="1">
    <citation type="submission" date="2018-03" db="EMBL/GenBank/DDBJ databases">
        <authorList>
            <person name="Guldener U."/>
        </authorList>
    </citation>
    <scope>NUCLEOTIDE SEQUENCE [LARGE SCALE GENOMIC DNA]</scope>
    <source>
        <strain evidence="2">ATCC34888</strain>
    </source>
</reference>
<evidence type="ECO:0000313" key="3">
    <source>
        <dbReference type="Proteomes" id="UP000325008"/>
    </source>
</evidence>
<keyword evidence="3" id="KW-1185">Reference proteome</keyword>
<accession>A0A5C3FIS3</accession>
<name>A0A5C3FIS3_PSEA2</name>
<evidence type="ECO:0000256" key="1">
    <source>
        <dbReference type="SAM" id="MobiDB-lite"/>
    </source>
</evidence>
<protein>
    <submittedName>
        <fullName evidence="2">Uncharacterized protein</fullName>
    </submittedName>
</protein>
<dbReference type="EMBL" id="OOIQ01000002">
    <property type="protein sequence ID" value="SPO43617.1"/>
    <property type="molecule type" value="Genomic_DNA"/>
</dbReference>
<evidence type="ECO:0000313" key="2">
    <source>
        <dbReference type="EMBL" id="SPO43617.1"/>
    </source>
</evidence>
<feature type="region of interest" description="Disordered" evidence="1">
    <location>
        <begin position="79"/>
        <end position="105"/>
    </location>
</feature>
<dbReference type="Proteomes" id="UP000325008">
    <property type="component" value="Unassembled WGS sequence"/>
</dbReference>
<dbReference type="AlphaFoldDB" id="A0A5C3FIS3"/>
<gene>
    <name evidence="2" type="ORF">PSANT_01302</name>
</gene>